<feature type="non-terminal residue" evidence="1">
    <location>
        <position position="40"/>
    </location>
</feature>
<protein>
    <submittedName>
        <fullName evidence="1">Uncharacterized protein</fullName>
    </submittedName>
</protein>
<evidence type="ECO:0000313" key="1">
    <source>
        <dbReference type="EMBL" id="SVE32544.1"/>
    </source>
</evidence>
<proteinExistence type="predicted"/>
<accession>A0A383CK81</accession>
<gene>
    <name evidence="1" type="ORF">METZ01_LOCUS485398</name>
</gene>
<dbReference type="EMBL" id="UINC01209499">
    <property type="protein sequence ID" value="SVE32544.1"/>
    <property type="molecule type" value="Genomic_DNA"/>
</dbReference>
<sequence length="40" mass="4323">MLTEAGLSLLGLGVPGRISLGVMLYQSRPIVQFARWASFS</sequence>
<dbReference type="AlphaFoldDB" id="A0A383CK81"/>
<reference evidence="1" key="1">
    <citation type="submission" date="2018-05" db="EMBL/GenBank/DDBJ databases">
        <authorList>
            <person name="Lanie J.A."/>
            <person name="Ng W.-L."/>
            <person name="Kazmierczak K.M."/>
            <person name="Andrzejewski T.M."/>
            <person name="Davidsen T.M."/>
            <person name="Wayne K.J."/>
            <person name="Tettelin H."/>
            <person name="Glass J.I."/>
            <person name="Rusch D."/>
            <person name="Podicherti R."/>
            <person name="Tsui H.-C.T."/>
            <person name="Winkler M.E."/>
        </authorList>
    </citation>
    <scope>NUCLEOTIDE SEQUENCE</scope>
</reference>
<organism evidence="1">
    <name type="scientific">marine metagenome</name>
    <dbReference type="NCBI Taxonomy" id="408172"/>
    <lineage>
        <taxon>unclassified sequences</taxon>
        <taxon>metagenomes</taxon>
        <taxon>ecological metagenomes</taxon>
    </lineage>
</organism>
<name>A0A383CK81_9ZZZZ</name>